<accession>A0A8T0VFN6</accession>
<dbReference type="Proteomes" id="UP000823388">
    <property type="component" value="Chromosome 2N"/>
</dbReference>
<dbReference type="AlphaFoldDB" id="A0A8T0VFN6"/>
<protein>
    <recommendedName>
        <fullName evidence="4">DUF4283 domain-containing protein</fullName>
    </recommendedName>
</protein>
<gene>
    <name evidence="2" type="ORF">PVAP13_2NG259903</name>
</gene>
<dbReference type="PANTHER" id="PTHR33087">
    <property type="entry name" value="OS07G0539200 PROTEIN"/>
    <property type="match status" value="1"/>
</dbReference>
<reference evidence="2" key="1">
    <citation type="submission" date="2020-05" db="EMBL/GenBank/DDBJ databases">
        <title>WGS assembly of Panicum virgatum.</title>
        <authorList>
            <person name="Lovell J.T."/>
            <person name="Jenkins J."/>
            <person name="Shu S."/>
            <person name="Juenger T.E."/>
            <person name="Schmutz J."/>
        </authorList>
    </citation>
    <scope>NUCLEOTIDE SEQUENCE</scope>
    <source>
        <strain evidence="2">AP13</strain>
    </source>
</reference>
<organism evidence="2 3">
    <name type="scientific">Panicum virgatum</name>
    <name type="common">Blackwell switchgrass</name>
    <dbReference type="NCBI Taxonomy" id="38727"/>
    <lineage>
        <taxon>Eukaryota</taxon>
        <taxon>Viridiplantae</taxon>
        <taxon>Streptophyta</taxon>
        <taxon>Embryophyta</taxon>
        <taxon>Tracheophyta</taxon>
        <taxon>Spermatophyta</taxon>
        <taxon>Magnoliopsida</taxon>
        <taxon>Liliopsida</taxon>
        <taxon>Poales</taxon>
        <taxon>Poaceae</taxon>
        <taxon>PACMAD clade</taxon>
        <taxon>Panicoideae</taxon>
        <taxon>Panicodae</taxon>
        <taxon>Paniceae</taxon>
        <taxon>Panicinae</taxon>
        <taxon>Panicum</taxon>
        <taxon>Panicum sect. Hiantes</taxon>
    </lineage>
</organism>
<name>A0A8T0VFN6_PANVG</name>
<evidence type="ECO:0000256" key="1">
    <source>
        <dbReference type="SAM" id="MobiDB-lite"/>
    </source>
</evidence>
<comment type="caution">
    <text evidence="2">The sequence shown here is derived from an EMBL/GenBank/DDBJ whole genome shotgun (WGS) entry which is preliminary data.</text>
</comment>
<dbReference type="InterPro" id="IPR053253">
    <property type="entry name" value="Sex_diff_modulator"/>
</dbReference>
<keyword evidence="3" id="KW-1185">Reference proteome</keyword>
<feature type="region of interest" description="Disordered" evidence="1">
    <location>
        <begin position="321"/>
        <end position="360"/>
    </location>
</feature>
<sequence>MLIFRHPSDLQCVLDAPPLPRADMALRFRRWSRLVTAEWESMRFRVLLEIRDIPAHAWSVAAAQVILDGACAIPEPTPSTSARADSRRFQAAVWCADPDLIPNEVIVRIPERVKDLGTNNLFLRPEEHHELPVLRYKVENEILEIQDWNVNSSSDGNGTLPERALTDTDSEDEYPGFRQSSRYGPGPRRTVFRTPGFGDPSGASADNEGTNSGTPAGDCARRCAPGPSGGPLWRFGRSLPVVSHDPPHSISLCFGSVPPGLLRPAAGRPPSPLLDDPTDILVGARASPMVARDFDPMFDEASGSHGCWLSREDLGGELFPELEAPAPDAQPDPMHLEGGSPPVLDTSPPRRRSRQPQQEVTIRCSERLARKSCHRATKPVIQAQNVLMKKLGITSDDRPPDASSFQQFTDTFSSTLTKTQCESLDALLPSGMGALAMDTVAPVWVS</sequence>
<evidence type="ECO:0008006" key="4">
    <source>
        <dbReference type="Google" id="ProtNLM"/>
    </source>
</evidence>
<feature type="region of interest" description="Disordered" evidence="1">
    <location>
        <begin position="149"/>
        <end position="223"/>
    </location>
</feature>
<dbReference type="PANTHER" id="PTHR33087:SF38">
    <property type="entry name" value="OS10G0201600 PROTEIN"/>
    <property type="match status" value="1"/>
</dbReference>
<evidence type="ECO:0000313" key="3">
    <source>
        <dbReference type="Proteomes" id="UP000823388"/>
    </source>
</evidence>
<dbReference type="EMBL" id="CM029040">
    <property type="protein sequence ID" value="KAG2633217.1"/>
    <property type="molecule type" value="Genomic_DNA"/>
</dbReference>
<proteinExistence type="predicted"/>
<evidence type="ECO:0000313" key="2">
    <source>
        <dbReference type="EMBL" id="KAG2633217.1"/>
    </source>
</evidence>